<gene>
    <name evidence="5" type="ORF">CAOG_004888</name>
</gene>
<dbReference type="PhylomeDB" id="A0A0D2WQY9"/>
<dbReference type="Pfam" id="PF15070">
    <property type="entry name" value="GOLGA2L5"/>
    <property type="match status" value="1"/>
</dbReference>
<dbReference type="PANTHER" id="PTHR10881">
    <property type="entry name" value="GOLGIN SUBFAMILY A MEMBER-RELATED"/>
    <property type="match status" value="1"/>
</dbReference>
<evidence type="ECO:0000256" key="2">
    <source>
        <dbReference type="SAM" id="Coils"/>
    </source>
</evidence>
<dbReference type="OMA" id="DGHRRIN"/>
<feature type="compositionally biased region" description="Low complexity" evidence="3">
    <location>
        <begin position="55"/>
        <end position="87"/>
    </location>
</feature>
<evidence type="ECO:0000313" key="5">
    <source>
        <dbReference type="EMBL" id="KJE94210.1"/>
    </source>
</evidence>
<dbReference type="GO" id="GO:0000137">
    <property type="term" value="C:Golgi cis cisterna"/>
    <property type="evidence" value="ECO:0007669"/>
    <property type="project" value="TreeGrafter"/>
</dbReference>
<dbReference type="InterPro" id="IPR043976">
    <property type="entry name" value="GOLGA_cons_dom"/>
</dbReference>
<keyword evidence="6" id="KW-1185">Reference proteome</keyword>
<feature type="region of interest" description="Disordered" evidence="3">
    <location>
        <begin position="1"/>
        <end position="121"/>
    </location>
</feature>
<dbReference type="OrthoDB" id="8942972at2759"/>
<evidence type="ECO:0000256" key="3">
    <source>
        <dbReference type="SAM" id="MobiDB-lite"/>
    </source>
</evidence>
<reference evidence="6" key="1">
    <citation type="submission" date="2011-02" db="EMBL/GenBank/DDBJ databases">
        <title>The Genome Sequence of Capsaspora owczarzaki ATCC 30864.</title>
        <authorList>
            <person name="Russ C."/>
            <person name="Cuomo C."/>
            <person name="Burger G."/>
            <person name="Gray M.W."/>
            <person name="Holland P.W.H."/>
            <person name="King N."/>
            <person name="Lang F.B.F."/>
            <person name="Roger A.J."/>
            <person name="Ruiz-Trillo I."/>
            <person name="Young S.K."/>
            <person name="Zeng Q."/>
            <person name="Gargeya S."/>
            <person name="Alvarado L."/>
            <person name="Berlin A."/>
            <person name="Chapman S.B."/>
            <person name="Chen Z."/>
            <person name="Freedman E."/>
            <person name="Gellesch M."/>
            <person name="Goldberg J."/>
            <person name="Griggs A."/>
            <person name="Gujja S."/>
            <person name="Heilman E."/>
            <person name="Heiman D."/>
            <person name="Howarth C."/>
            <person name="Mehta T."/>
            <person name="Neiman D."/>
            <person name="Pearson M."/>
            <person name="Roberts A."/>
            <person name="Saif S."/>
            <person name="Shea T."/>
            <person name="Shenoy N."/>
            <person name="Sisk P."/>
            <person name="Stolte C."/>
            <person name="Sykes S."/>
            <person name="White J."/>
            <person name="Yandava C."/>
            <person name="Haas B."/>
            <person name="Nusbaum C."/>
            <person name="Birren B."/>
        </authorList>
    </citation>
    <scope>NUCLEOTIDE SEQUENCE</scope>
    <source>
        <strain evidence="6">ATCC 30864</strain>
    </source>
</reference>
<feature type="domain" description="Golgin subfamily A conserved" evidence="4">
    <location>
        <begin position="718"/>
        <end position="853"/>
    </location>
</feature>
<protein>
    <recommendedName>
        <fullName evidence="4">Golgin subfamily A conserved domain-containing protein</fullName>
    </recommendedName>
</protein>
<dbReference type="eggNOG" id="KOG4725">
    <property type="taxonomic scope" value="Eukaryota"/>
</dbReference>
<sequence length="956" mass="103990">MDAATDAKAQLAQRLLEKKRRGGASSSSSSQQAASSSANAAGASHPPASQAPLKSSAAASSHGQAHAQAQAQARTQAQAQAQAGAPSSPLPNGLAPAAPSRSASTVHPPAAVHAQTHAHTSGVALPPQRVASNLAVAPLDPLAQMTQRLASTLPGLAPIHQVQVDALAELERTIASQNEVIQTLIRDKGELAQQLLTAQRQSAEHARTVGEMRDSATEQKLRADTLDRTVQDLRARCDQQSRAQEDGKANLARANDRVRECEQQLRESRQSNSELVQRLQRQLTSMEHLEIKNRDLSKAIALKQLEFQQIVGDGSSSNGFSPLLQTSAPPLSNGAVSATRQAGAEKLGLSAIVTENTELHERVLKLESALRQVQEDRNSLASELQLETARVQTLTTQHDTTARARDSDAKRISDLEAQLQDAQRNTAAAVASATAAAATAVASSASASGSESSTQPPNSHDEALAAATSRASQARIEELERLLEAKAAESAAETQSLRLQIEKLQGADVAQREQTDTQAAAMVALQAKYDQQLEQLSALRVENERYQASMYDRDSLLGKLRSDGETISKATSQNRALKAQVTELEDRFVQIMNSNAQLTESAHSEQHRASQLEAQCSRLQQELDAIQAGASSGILSSNGDAANNNNDEDAEVSAATTLRMQQLELENSRLTDENEQLNQTVFQTQALLKAQQMEHAQHHHHHHDDSDAEPSSSSSSQSQQQHQQQQSSLADTDIISRVDHEAEVNALRSSLRSHETMREELQTKMDKLQGHFVQVVDEKTALVERLAQEQHLSERLALETDTVGEYILMYQAERAALKKKFEERNTYIEQLLEEREIQKHTLSQLKRLLLRYMALEGIVPLPGDSEAVDQAPESVQQQFYNQLTDSIQTFQRCRRPPHERTPGESIEGAPPPSPPPEQPLVLLDDSTRTMLDSIEGTATSIEFLPCKKCSATVQVV</sequence>
<proteinExistence type="predicted"/>
<feature type="compositionally biased region" description="Low complexity" evidence="3">
    <location>
        <begin position="709"/>
        <end position="728"/>
    </location>
</feature>
<accession>A0A0D2WQY9</accession>
<feature type="compositionally biased region" description="Low complexity" evidence="3">
    <location>
        <begin position="23"/>
        <end position="48"/>
    </location>
</feature>
<evidence type="ECO:0000256" key="1">
    <source>
        <dbReference type="ARBA" id="ARBA00023054"/>
    </source>
</evidence>
<feature type="region of interest" description="Disordered" evidence="3">
    <location>
        <begin position="447"/>
        <end position="471"/>
    </location>
</feature>
<evidence type="ECO:0000313" key="6">
    <source>
        <dbReference type="Proteomes" id="UP000008743"/>
    </source>
</evidence>
<dbReference type="InParanoid" id="A0A0D2WQY9"/>
<feature type="coiled-coil region" evidence="2">
    <location>
        <begin position="522"/>
        <end position="629"/>
    </location>
</feature>
<dbReference type="AlphaFoldDB" id="A0A0D2WQY9"/>
<dbReference type="GO" id="GO:0005801">
    <property type="term" value="C:cis-Golgi network"/>
    <property type="evidence" value="ECO:0007669"/>
    <property type="project" value="TreeGrafter"/>
</dbReference>
<dbReference type="Proteomes" id="UP000008743">
    <property type="component" value="Unassembled WGS sequence"/>
</dbReference>
<keyword evidence="1 2" id="KW-0175">Coiled coil</keyword>
<dbReference type="RefSeq" id="XP_004347639.1">
    <property type="nucleotide sequence ID" value="XM_004347589.2"/>
</dbReference>
<dbReference type="EMBL" id="KE346366">
    <property type="protein sequence ID" value="KJE94210.1"/>
    <property type="molecule type" value="Genomic_DNA"/>
</dbReference>
<feature type="region of interest" description="Disordered" evidence="3">
    <location>
        <begin position="690"/>
        <end position="732"/>
    </location>
</feature>
<feature type="coiled-coil region" evidence="2">
    <location>
        <begin position="744"/>
        <end position="771"/>
    </location>
</feature>
<feature type="coiled-coil region" evidence="2">
    <location>
        <begin position="653"/>
        <end position="680"/>
    </location>
</feature>
<feature type="coiled-coil region" evidence="2">
    <location>
        <begin position="356"/>
        <end position="432"/>
    </location>
</feature>
<dbReference type="PANTHER" id="PTHR10881:SF46">
    <property type="entry name" value="GOLGIN SUBFAMILY A MEMBER 2"/>
    <property type="match status" value="1"/>
</dbReference>
<name>A0A0D2WQY9_CAPO3</name>
<dbReference type="GO" id="GO:0032580">
    <property type="term" value="C:Golgi cisterna membrane"/>
    <property type="evidence" value="ECO:0007669"/>
    <property type="project" value="TreeGrafter"/>
</dbReference>
<evidence type="ECO:0000259" key="4">
    <source>
        <dbReference type="Pfam" id="PF15070"/>
    </source>
</evidence>
<organism evidence="5 6">
    <name type="scientific">Capsaspora owczarzaki (strain ATCC 30864)</name>
    <dbReference type="NCBI Taxonomy" id="595528"/>
    <lineage>
        <taxon>Eukaryota</taxon>
        <taxon>Filasterea</taxon>
        <taxon>Capsaspora</taxon>
    </lineage>
</organism>
<dbReference type="InterPro" id="IPR024858">
    <property type="entry name" value="GOLGA"/>
</dbReference>
<feature type="compositionally biased region" description="Pro residues" evidence="3">
    <location>
        <begin position="909"/>
        <end position="918"/>
    </location>
</feature>
<feature type="region of interest" description="Disordered" evidence="3">
    <location>
        <begin position="892"/>
        <end position="921"/>
    </location>
</feature>
<feature type="coiled-coil region" evidence="2">
    <location>
        <begin position="223"/>
        <end position="306"/>
    </location>
</feature>
<dbReference type="STRING" id="595528.A0A0D2WQY9"/>
<dbReference type="GO" id="GO:0007030">
    <property type="term" value="P:Golgi organization"/>
    <property type="evidence" value="ECO:0007669"/>
    <property type="project" value="TreeGrafter"/>
</dbReference>